<evidence type="ECO:0000313" key="2">
    <source>
        <dbReference type="Proteomes" id="UP000240739"/>
    </source>
</evidence>
<reference evidence="1 2" key="1">
    <citation type="submission" date="2018-03" db="EMBL/GenBank/DDBJ databases">
        <title>Aquarubrobacter algicola gen. nov., sp. nov., a novel actinobacterium isolated from shallow eutrophic lake during the end of cyanobacterial harmful algal blooms.</title>
        <authorList>
            <person name="Chun S.J."/>
        </authorList>
    </citation>
    <scope>NUCLEOTIDE SEQUENCE [LARGE SCALE GENOMIC DNA]</scope>
    <source>
        <strain evidence="1 2">Seoho-28</strain>
    </source>
</reference>
<dbReference type="AlphaFoldDB" id="A0A2T4UFH4"/>
<name>A0A2T4UFH4_9ACTN</name>
<keyword evidence="2" id="KW-1185">Reference proteome</keyword>
<comment type="caution">
    <text evidence="1">The sequence shown here is derived from an EMBL/GenBank/DDBJ whole genome shotgun (WGS) entry which is preliminary data.</text>
</comment>
<dbReference type="EMBL" id="PYYB01000002">
    <property type="protein sequence ID" value="PTL56520.1"/>
    <property type="molecule type" value="Genomic_DNA"/>
</dbReference>
<gene>
    <name evidence="1" type="ORF">C7Y72_16320</name>
</gene>
<dbReference type="Proteomes" id="UP000240739">
    <property type="component" value="Unassembled WGS sequence"/>
</dbReference>
<proteinExistence type="predicted"/>
<sequence length="124" mass="13478">MGDRAGSVAFASVPTFQGLEFDYALHLLPPGRMGFSRWRWELWHGSTLLATGWRTDRGAAVRALQGHGARVALRMFGLRREPPAPATLTRDLAPGRALKVELGAVSFTLMPRGLDRDLVPVAAG</sequence>
<evidence type="ECO:0000313" key="1">
    <source>
        <dbReference type="EMBL" id="PTL56520.1"/>
    </source>
</evidence>
<organism evidence="1 2">
    <name type="scientific">Paraconexibacter algicola</name>
    <dbReference type="NCBI Taxonomy" id="2133960"/>
    <lineage>
        <taxon>Bacteria</taxon>
        <taxon>Bacillati</taxon>
        <taxon>Actinomycetota</taxon>
        <taxon>Thermoleophilia</taxon>
        <taxon>Solirubrobacterales</taxon>
        <taxon>Paraconexibacteraceae</taxon>
        <taxon>Paraconexibacter</taxon>
    </lineage>
</organism>
<protein>
    <submittedName>
        <fullName evidence="1">Uncharacterized protein</fullName>
    </submittedName>
</protein>
<accession>A0A2T4UFH4</accession>